<dbReference type="PATRIC" id="fig|742743.3.peg.565"/>
<dbReference type="Proteomes" id="UP000003277">
    <property type="component" value="Unassembled WGS sequence"/>
</dbReference>
<accession>H1CYW1</accession>
<organism evidence="1 2">
    <name type="scientific">Dialister succinatiphilus YIT 11850</name>
    <dbReference type="NCBI Taxonomy" id="742743"/>
    <lineage>
        <taxon>Bacteria</taxon>
        <taxon>Bacillati</taxon>
        <taxon>Bacillota</taxon>
        <taxon>Negativicutes</taxon>
        <taxon>Veillonellales</taxon>
        <taxon>Veillonellaceae</taxon>
        <taxon>Dialister</taxon>
    </lineage>
</organism>
<dbReference type="HOGENOM" id="CLU_1831969_0_0_9"/>
<reference evidence="1 2" key="1">
    <citation type="submission" date="2011-11" db="EMBL/GenBank/DDBJ databases">
        <title>The Genome Sequence of Dialister succinatiphilus YIT 11850.</title>
        <authorList>
            <consortium name="The Broad Institute Genome Sequencing Platform"/>
            <person name="Earl A."/>
            <person name="Ward D."/>
            <person name="Feldgarden M."/>
            <person name="Gevers D."/>
            <person name="Morotomi M."/>
            <person name="Young S.K."/>
            <person name="Zeng Q."/>
            <person name="Gargeya S."/>
            <person name="Fitzgerald M."/>
            <person name="Haas B."/>
            <person name="Abouelleil A."/>
            <person name="Alvarado L."/>
            <person name="Arachchi H.M."/>
            <person name="Berlin A."/>
            <person name="Brown A."/>
            <person name="Chapman S.B."/>
            <person name="Dunbar C."/>
            <person name="Gearin G."/>
            <person name="Goldberg J."/>
            <person name="Griggs A."/>
            <person name="Gujja S."/>
            <person name="Heiman D."/>
            <person name="Howarth C."/>
            <person name="Lui A."/>
            <person name="MacDonald P.J.P."/>
            <person name="Montmayeur A."/>
            <person name="Murphy C."/>
            <person name="Neiman D."/>
            <person name="Pearson M."/>
            <person name="Priest M."/>
            <person name="Roberts A."/>
            <person name="Saif S."/>
            <person name="Shea T."/>
            <person name="Sisk P."/>
            <person name="Stolte C."/>
            <person name="Sykes S."/>
            <person name="Wortman J."/>
            <person name="Nusbaum C."/>
            <person name="Birren B."/>
        </authorList>
    </citation>
    <scope>NUCLEOTIDE SEQUENCE [LARGE SCALE GENOMIC DNA]</scope>
    <source>
        <strain evidence="1 2">YIT 11850</strain>
    </source>
</reference>
<protein>
    <submittedName>
        <fullName evidence="1">Uncharacterized protein</fullName>
    </submittedName>
</protein>
<gene>
    <name evidence="1" type="ORF">HMPREF9453_00549</name>
</gene>
<name>H1CYW1_9FIRM</name>
<dbReference type="AlphaFoldDB" id="H1CYW1"/>
<proteinExistence type="predicted"/>
<comment type="caution">
    <text evidence="1">The sequence shown here is derived from an EMBL/GenBank/DDBJ whole genome shotgun (WGS) entry which is preliminary data.</text>
</comment>
<keyword evidence="2" id="KW-1185">Reference proteome</keyword>
<evidence type="ECO:0000313" key="1">
    <source>
        <dbReference type="EMBL" id="EHO63532.1"/>
    </source>
</evidence>
<dbReference type="EMBL" id="ADLT01000015">
    <property type="protein sequence ID" value="EHO63532.1"/>
    <property type="molecule type" value="Genomic_DNA"/>
</dbReference>
<dbReference type="RefSeq" id="WP_008859053.1">
    <property type="nucleotide sequence ID" value="NZ_JH591187.1"/>
</dbReference>
<evidence type="ECO:0000313" key="2">
    <source>
        <dbReference type="Proteomes" id="UP000003277"/>
    </source>
</evidence>
<sequence length="140" mass="15517">MDSTDTSLQYVSVYNADTGERETSYVCGIHGETVDELKALAAKNYPDGIAIEQDGAAWNEAVQNDLIYKTGQLVERPAPTEDEVREQKLAALDSEYSQKISNVETEMAKANAIGDTEYLDDLKAERETLVSEYTTKRGEI</sequence>